<evidence type="ECO:0000313" key="2">
    <source>
        <dbReference type="Proteomes" id="UP000266673"/>
    </source>
</evidence>
<sequence length="96" mass="11176">MAAKQRFLRILKSSIPNYCLAQFSILDHSDSTYITDNRFVEKDQALNNEFFKPRYIFKQNGMVNGDKINFSNEELEIDGEKDNLPTEEDALKTFFG</sequence>
<protein>
    <submittedName>
        <fullName evidence="1">Uncharacterized protein</fullName>
    </submittedName>
</protein>
<accession>A0A397US22</accession>
<comment type="caution">
    <text evidence="1">The sequence shown here is derived from an EMBL/GenBank/DDBJ whole genome shotgun (WGS) entry which is preliminary data.</text>
</comment>
<dbReference type="AlphaFoldDB" id="A0A397US22"/>
<proteinExistence type="predicted"/>
<organism evidence="1 2">
    <name type="scientific">Gigaspora rosea</name>
    <dbReference type="NCBI Taxonomy" id="44941"/>
    <lineage>
        <taxon>Eukaryota</taxon>
        <taxon>Fungi</taxon>
        <taxon>Fungi incertae sedis</taxon>
        <taxon>Mucoromycota</taxon>
        <taxon>Glomeromycotina</taxon>
        <taxon>Glomeromycetes</taxon>
        <taxon>Diversisporales</taxon>
        <taxon>Gigasporaceae</taxon>
        <taxon>Gigaspora</taxon>
    </lineage>
</organism>
<reference evidence="1 2" key="1">
    <citation type="submission" date="2018-06" db="EMBL/GenBank/DDBJ databases">
        <title>Comparative genomics reveals the genomic features of Rhizophagus irregularis, R. cerebriforme, R. diaphanum and Gigaspora rosea, and their symbiotic lifestyle signature.</title>
        <authorList>
            <person name="Morin E."/>
            <person name="San Clemente H."/>
            <person name="Chen E.C.H."/>
            <person name="De La Providencia I."/>
            <person name="Hainaut M."/>
            <person name="Kuo A."/>
            <person name="Kohler A."/>
            <person name="Murat C."/>
            <person name="Tang N."/>
            <person name="Roy S."/>
            <person name="Loubradou J."/>
            <person name="Henrissat B."/>
            <person name="Grigoriev I.V."/>
            <person name="Corradi N."/>
            <person name="Roux C."/>
            <person name="Martin F.M."/>
        </authorList>
    </citation>
    <scope>NUCLEOTIDE SEQUENCE [LARGE SCALE GENOMIC DNA]</scope>
    <source>
        <strain evidence="1 2">DAOM 194757</strain>
    </source>
</reference>
<evidence type="ECO:0000313" key="1">
    <source>
        <dbReference type="EMBL" id="RIB12148.1"/>
    </source>
</evidence>
<gene>
    <name evidence="1" type="ORF">C2G38_2201469</name>
</gene>
<name>A0A397US22_9GLOM</name>
<dbReference type="Proteomes" id="UP000266673">
    <property type="component" value="Unassembled WGS sequence"/>
</dbReference>
<dbReference type="EMBL" id="QKWP01001055">
    <property type="protein sequence ID" value="RIB12148.1"/>
    <property type="molecule type" value="Genomic_DNA"/>
</dbReference>
<keyword evidence="2" id="KW-1185">Reference proteome</keyword>